<dbReference type="EMBL" id="MK071980">
    <property type="protein sequence ID" value="AYV75493.1"/>
    <property type="molecule type" value="Genomic_DNA"/>
</dbReference>
<evidence type="ECO:0000313" key="1">
    <source>
        <dbReference type="EMBL" id="AYV75493.1"/>
    </source>
</evidence>
<sequence length="29" mass="3483">TTIINEVKVEVEFKNSIIFAYIKYKYNKS</sequence>
<feature type="non-terminal residue" evidence="1">
    <location>
        <position position="1"/>
    </location>
</feature>
<organism evidence="1">
    <name type="scientific">Terrestrivirus sp</name>
    <dbReference type="NCBI Taxonomy" id="2487775"/>
    <lineage>
        <taxon>Viruses</taxon>
        <taxon>Varidnaviria</taxon>
        <taxon>Bamfordvirae</taxon>
        <taxon>Nucleocytoviricota</taxon>
        <taxon>Megaviricetes</taxon>
        <taxon>Imitervirales</taxon>
        <taxon>Mimiviridae</taxon>
        <taxon>Klosneuvirinae</taxon>
    </lineage>
</organism>
<proteinExistence type="predicted"/>
<reference evidence="1" key="1">
    <citation type="submission" date="2018-10" db="EMBL/GenBank/DDBJ databases">
        <title>Hidden diversity of soil giant viruses.</title>
        <authorList>
            <person name="Schulz F."/>
            <person name="Alteio L."/>
            <person name="Goudeau D."/>
            <person name="Ryan E.M."/>
            <person name="Malmstrom R.R."/>
            <person name="Blanchard J."/>
            <person name="Woyke T."/>
        </authorList>
    </citation>
    <scope>NUCLEOTIDE SEQUENCE</scope>
    <source>
        <strain evidence="1">TEV1</strain>
    </source>
</reference>
<name>A0A3G4ZPG4_9VIRU</name>
<protein>
    <submittedName>
        <fullName evidence="1">Uncharacterized protein</fullName>
    </submittedName>
</protein>
<gene>
    <name evidence="1" type="ORF">Terrestrivirus2_1</name>
</gene>
<accession>A0A3G4ZPG4</accession>